<keyword evidence="2" id="KW-1185">Reference proteome</keyword>
<dbReference type="Gene3D" id="2.120.10.30">
    <property type="entry name" value="TolB, C-terminal domain"/>
    <property type="match status" value="1"/>
</dbReference>
<accession>A0AAE0TKW6</accession>
<sequence length="152" mass="16358">MRKVKISNPNETTEFAAYGELGSIHYISVYSSTTQSKNEFCAVGNGGCSTFCFPTPNGSLCACEDGVNLKDGSDKVCSNIPQCPLMQGEIIVSADCQRMNGSKCNFTCIQGYNARQGVENVLCNGFTYTPADSCEGSNKTMISLKFYMSLGD</sequence>
<dbReference type="AlphaFoldDB" id="A0AAE0TKW6"/>
<reference evidence="1" key="3">
    <citation type="submission" date="2023-05" db="EMBL/GenBank/DDBJ databases">
        <authorList>
            <person name="Smith C.H."/>
        </authorList>
    </citation>
    <scope>NUCLEOTIDE SEQUENCE</scope>
    <source>
        <strain evidence="1">CHS0354</strain>
        <tissue evidence="1">Mantle</tissue>
    </source>
</reference>
<reference evidence="1" key="2">
    <citation type="journal article" date="2021" name="Genome Biol. Evol.">
        <title>Developing a high-quality reference genome for a parasitic bivalve with doubly uniparental inheritance (Bivalvia: Unionida).</title>
        <authorList>
            <person name="Smith C.H."/>
        </authorList>
    </citation>
    <scope>NUCLEOTIDE SEQUENCE</scope>
    <source>
        <strain evidence="1">CHS0354</strain>
        <tissue evidence="1">Mantle</tissue>
    </source>
</reference>
<reference evidence="1" key="1">
    <citation type="journal article" date="2021" name="Genome Biol. Evol.">
        <title>A High-Quality Reference Genome for a Parasitic Bivalve with Doubly Uniparental Inheritance (Bivalvia: Unionida).</title>
        <authorList>
            <person name="Smith C.H."/>
        </authorList>
    </citation>
    <scope>NUCLEOTIDE SEQUENCE</scope>
    <source>
        <strain evidence="1">CHS0354</strain>
    </source>
</reference>
<name>A0AAE0TKW6_9BIVA</name>
<dbReference type="SUPFAM" id="SSF57196">
    <property type="entry name" value="EGF/Laminin"/>
    <property type="match status" value="1"/>
</dbReference>
<dbReference type="Proteomes" id="UP001195483">
    <property type="component" value="Unassembled WGS sequence"/>
</dbReference>
<organism evidence="1 2">
    <name type="scientific">Potamilus streckersoni</name>
    <dbReference type="NCBI Taxonomy" id="2493646"/>
    <lineage>
        <taxon>Eukaryota</taxon>
        <taxon>Metazoa</taxon>
        <taxon>Spiralia</taxon>
        <taxon>Lophotrochozoa</taxon>
        <taxon>Mollusca</taxon>
        <taxon>Bivalvia</taxon>
        <taxon>Autobranchia</taxon>
        <taxon>Heteroconchia</taxon>
        <taxon>Palaeoheterodonta</taxon>
        <taxon>Unionida</taxon>
        <taxon>Unionoidea</taxon>
        <taxon>Unionidae</taxon>
        <taxon>Ambleminae</taxon>
        <taxon>Lampsilini</taxon>
        <taxon>Potamilus</taxon>
    </lineage>
</organism>
<dbReference type="InterPro" id="IPR011042">
    <property type="entry name" value="6-blade_b-propeller_TolB-like"/>
</dbReference>
<evidence type="ECO:0000313" key="1">
    <source>
        <dbReference type="EMBL" id="KAK3611823.1"/>
    </source>
</evidence>
<proteinExistence type="predicted"/>
<dbReference type="EMBL" id="JAEAOA010002337">
    <property type="protein sequence ID" value="KAK3611823.1"/>
    <property type="molecule type" value="Genomic_DNA"/>
</dbReference>
<gene>
    <name evidence="1" type="ORF">CHS0354_040495</name>
</gene>
<evidence type="ECO:0000313" key="2">
    <source>
        <dbReference type="Proteomes" id="UP001195483"/>
    </source>
</evidence>
<comment type="caution">
    <text evidence="1">The sequence shown here is derived from an EMBL/GenBank/DDBJ whole genome shotgun (WGS) entry which is preliminary data.</text>
</comment>
<protein>
    <submittedName>
        <fullName evidence="1">Uncharacterized protein</fullName>
    </submittedName>
</protein>